<evidence type="ECO:0000256" key="4">
    <source>
        <dbReference type="ARBA" id="ARBA00022989"/>
    </source>
</evidence>
<feature type="transmembrane region" description="Helical" evidence="6">
    <location>
        <begin position="39"/>
        <end position="61"/>
    </location>
</feature>
<feature type="transmembrane region" description="Helical" evidence="6">
    <location>
        <begin position="73"/>
        <end position="96"/>
    </location>
</feature>
<organism evidence="7 8">
    <name type="scientific">Caldibacillus debilis</name>
    <dbReference type="NCBI Taxonomy" id="301148"/>
    <lineage>
        <taxon>Bacteria</taxon>
        <taxon>Bacillati</taxon>
        <taxon>Bacillota</taxon>
        <taxon>Bacilli</taxon>
        <taxon>Bacillales</taxon>
        <taxon>Bacillaceae</taxon>
        <taxon>Caldibacillus</taxon>
    </lineage>
</organism>
<keyword evidence="5 6" id="KW-0472">Membrane</keyword>
<dbReference type="GO" id="GO:0015171">
    <property type="term" value="F:amino acid transmembrane transporter activity"/>
    <property type="evidence" value="ECO:0007669"/>
    <property type="project" value="TreeGrafter"/>
</dbReference>
<feature type="transmembrane region" description="Helical" evidence="6">
    <location>
        <begin position="215"/>
        <end position="236"/>
    </location>
</feature>
<dbReference type="InterPro" id="IPR001123">
    <property type="entry name" value="LeuE-type"/>
</dbReference>
<evidence type="ECO:0000256" key="6">
    <source>
        <dbReference type="SAM" id="Phobius"/>
    </source>
</evidence>
<sequence length="240" mass="25870">MRRAKFPSSRKSAALSRIHWKTATVIFSGKGTAMEITQILSFLGAAILLTLAPGPDILFVIAQSLSRGKAAGIVTAAGLCTGLVVHISAAVLGISAAIYRSALLFSAVKYMGAAYLLYLAWRSFKEKGEGLILQRSEYKALKSLYKKGIFMNLLNPKVSLFFLALLPQFVNASAGNVPLQMFLLGAVFLVQALAIFVLVSIFAEKIGRLLQHSPIGKRMNILKGAIFALIGVQIAFSKNH</sequence>
<evidence type="ECO:0000256" key="2">
    <source>
        <dbReference type="ARBA" id="ARBA00022475"/>
    </source>
</evidence>
<dbReference type="Pfam" id="PF01810">
    <property type="entry name" value="LysE"/>
    <property type="match status" value="1"/>
</dbReference>
<accession>A0A150ME18</accession>
<evidence type="ECO:0000256" key="3">
    <source>
        <dbReference type="ARBA" id="ARBA00022692"/>
    </source>
</evidence>
<dbReference type="PIRSF" id="PIRSF006324">
    <property type="entry name" value="LeuE"/>
    <property type="match status" value="1"/>
</dbReference>
<dbReference type="EMBL" id="LQYT01000009">
    <property type="protein sequence ID" value="KYD22693.1"/>
    <property type="molecule type" value="Genomic_DNA"/>
</dbReference>
<dbReference type="AlphaFoldDB" id="A0A150ME18"/>
<name>A0A150ME18_9BACI</name>
<evidence type="ECO:0000313" key="7">
    <source>
        <dbReference type="EMBL" id="KYD22693.1"/>
    </source>
</evidence>
<evidence type="ECO:0008006" key="9">
    <source>
        <dbReference type="Google" id="ProtNLM"/>
    </source>
</evidence>
<proteinExistence type="predicted"/>
<keyword evidence="3 6" id="KW-0812">Transmembrane</keyword>
<evidence type="ECO:0000256" key="1">
    <source>
        <dbReference type="ARBA" id="ARBA00004651"/>
    </source>
</evidence>
<dbReference type="PATRIC" id="fig|301148.3.peg.136"/>
<comment type="subcellular location">
    <subcellularLocation>
        <location evidence="1">Cell membrane</location>
        <topology evidence="1">Multi-pass membrane protein</topology>
    </subcellularLocation>
</comment>
<dbReference type="PANTHER" id="PTHR30086">
    <property type="entry name" value="ARGININE EXPORTER PROTEIN ARGO"/>
    <property type="match status" value="1"/>
</dbReference>
<comment type="caution">
    <text evidence="7">The sequence shown here is derived from an EMBL/GenBank/DDBJ whole genome shotgun (WGS) entry which is preliminary data.</text>
</comment>
<evidence type="ECO:0000313" key="8">
    <source>
        <dbReference type="Proteomes" id="UP000075683"/>
    </source>
</evidence>
<evidence type="ECO:0000256" key="5">
    <source>
        <dbReference type="ARBA" id="ARBA00023136"/>
    </source>
</evidence>
<dbReference type="PANTHER" id="PTHR30086:SF20">
    <property type="entry name" value="ARGININE EXPORTER PROTEIN ARGO-RELATED"/>
    <property type="match status" value="1"/>
</dbReference>
<gene>
    <name evidence="7" type="ORF">B4135_1176</name>
</gene>
<dbReference type="GO" id="GO:0005886">
    <property type="term" value="C:plasma membrane"/>
    <property type="evidence" value="ECO:0007669"/>
    <property type="project" value="UniProtKB-SubCell"/>
</dbReference>
<dbReference type="STRING" id="301148.B4135_1176"/>
<keyword evidence="2" id="KW-1003">Cell membrane</keyword>
<feature type="transmembrane region" description="Helical" evidence="6">
    <location>
        <begin position="149"/>
        <end position="170"/>
    </location>
</feature>
<protein>
    <recommendedName>
        <fullName evidence="9">LysE family translocator</fullName>
    </recommendedName>
</protein>
<keyword evidence="4 6" id="KW-1133">Transmembrane helix</keyword>
<reference evidence="7 8" key="1">
    <citation type="submission" date="2016-01" db="EMBL/GenBank/DDBJ databases">
        <title>Draft Genome Sequences of Seven Thermophilic Sporeformers Isolated from Foods.</title>
        <authorList>
            <person name="Berendsen E.M."/>
            <person name="Wells-Bennik M.H."/>
            <person name="Krawcyk A.O."/>
            <person name="De Jong A."/>
            <person name="Holsappel S."/>
            <person name="Eijlander R.T."/>
            <person name="Kuipers O.P."/>
        </authorList>
    </citation>
    <scope>NUCLEOTIDE SEQUENCE [LARGE SCALE GENOMIC DNA]</scope>
    <source>
        <strain evidence="7 8">B4135</strain>
    </source>
</reference>
<feature type="transmembrane region" description="Helical" evidence="6">
    <location>
        <begin position="182"/>
        <end position="203"/>
    </location>
</feature>
<dbReference type="Proteomes" id="UP000075683">
    <property type="component" value="Unassembled WGS sequence"/>
</dbReference>